<sequence length="101" mass="10859">MALVSPMTYTTVKQVAQATALHHSGEIPCGTGSFSKANVAASAPASASVSPLARYNGKLMNSIWGLYNMYASHTFQKNIEPACNGTHDWNDPEWLQAENDS</sequence>
<dbReference type="InParanoid" id="A0A1V9X2U8"/>
<accession>A0A1V9X2U8</accession>
<evidence type="ECO:0000313" key="2">
    <source>
        <dbReference type="Proteomes" id="UP000192247"/>
    </source>
</evidence>
<gene>
    <name evidence="1" type="ORF">BIW11_04689</name>
</gene>
<organism evidence="1 2">
    <name type="scientific">Tropilaelaps mercedesae</name>
    <dbReference type="NCBI Taxonomy" id="418985"/>
    <lineage>
        <taxon>Eukaryota</taxon>
        <taxon>Metazoa</taxon>
        <taxon>Ecdysozoa</taxon>
        <taxon>Arthropoda</taxon>
        <taxon>Chelicerata</taxon>
        <taxon>Arachnida</taxon>
        <taxon>Acari</taxon>
        <taxon>Parasitiformes</taxon>
        <taxon>Mesostigmata</taxon>
        <taxon>Gamasina</taxon>
        <taxon>Dermanyssoidea</taxon>
        <taxon>Laelapidae</taxon>
        <taxon>Tropilaelaps</taxon>
    </lineage>
</organism>
<evidence type="ECO:0000313" key="1">
    <source>
        <dbReference type="EMBL" id="OQR67824.1"/>
    </source>
</evidence>
<dbReference type="EMBL" id="MNPL01027208">
    <property type="protein sequence ID" value="OQR67824.1"/>
    <property type="molecule type" value="Genomic_DNA"/>
</dbReference>
<dbReference type="Proteomes" id="UP000192247">
    <property type="component" value="Unassembled WGS sequence"/>
</dbReference>
<proteinExistence type="predicted"/>
<name>A0A1V9X2U8_9ACAR</name>
<reference evidence="1 2" key="1">
    <citation type="journal article" date="2017" name="Gigascience">
        <title>Draft genome of the honey bee ectoparasitic mite, Tropilaelaps mercedesae, is shaped by the parasitic life history.</title>
        <authorList>
            <person name="Dong X."/>
            <person name="Armstrong S.D."/>
            <person name="Xia D."/>
            <person name="Makepeace B.L."/>
            <person name="Darby A.C."/>
            <person name="Kadowaki T."/>
        </authorList>
    </citation>
    <scope>NUCLEOTIDE SEQUENCE [LARGE SCALE GENOMIC DNA]</scope>
    <source>
        <strain evidence="1">Wuxi-XJTLU</strain>
    </source>
</reference>
<keyword evidence="2" id="KW-1185">Reference proteome</keyword>
<comment type="caution">
    <text evidence="1">The sequence shown here is derived from an EMBL/GenBank/DDBJ whole genome shotgun (WGS) entry which is preliminary data.</text>
</comment>
<protein>
    <submittedName>
        <fullName evidence="1">Uncharacterized protein</fullName>
    </submittedName>
</protein>
<dbReference type="OrthoDB" id="6479173at2759"/>
<dbReference type="AlphaFoldDB" id="A0A1V9X2U8"/>